<dbReference type="KEGG" id="ara:Arad_1562"/>
<dbReference type="InterPro" id="IPR036291">
    <property type="entry name" value="NAD(P)-bd_dom_sf"/>
</dbReference>
<feature type="domain" description="Gfo/Idh/MocA-like oxidoreductase N-terminal" evidence="2">
    <location>
        <begin position="28"/>
        <end position="153"/>
    </location>
</feature>
<dbReference type="EMBL" id="CP000628">
    <property type="protein sequence ID" value="ACM25973.1"/>
    <property type="molecule type" value="Genomic_DNA"/>
</dbReference>
<dbReference type="GO" id="GO:0000166">
    <property type="term" value="F:nucleotide binding"/>
    <property type="evidence" value="ECO:0007669"/>
    <property type="project" value="InterPro"/>
</dbReference>
<evidence type="ECO:0000313" key="5">
    <source>
        <dbReference type="Proteomes" id="UP000001600"/>
    </source>
</evidence>
<evidence type="ECO:0000256" key="1">
    <source>
        <dbReference type="ARBA" id="ARBA00023002"/>
    </source>
</evidence>
<accession>B9JC52</accession>
<dbReference type="Proteomes" id="UP000001600">
    <property type="component" value="Chromosome 1"/>
</dbReference>
<dbReference type="AlphaFoldDB" id="B9JC52"/>
<dbReference type="InterPro" id="IPR055170">
    <property type="entry name" value="GFO_IDH_MocA-like_dom"/>
</dbReference>
<dbReference type="Gene3D" id="3.30.360.10">
    <property type="entry name" value="Dihydrodipicolinate Reductase, domain 2"/>
    <property type="match status" value="1"/>
</dbReference>
<dbReference type="STRING" id="311403.Arad_1562"/>
<proteinExistence type="predicted"/>
<name>B9JC52_RHIR8</name>
<feature type="domain" description="GFO/IDH/MocA-like oxidoreductase" evidence="3">
    <location>
        <begin position="162"/>
        <end position="294"/>
    </location>
</feature>
<dbReference type="GO" id="GO:0016491">
    <property type="term" value="F:oxidoreductase activity"/>
    <property type="evidence" value="ECO:0007669"/>
    <property type="project" value="UniProtKB-KW"/>
</dbReference>
<dbReference type="SUPFAM" id="SSF51735">
    <property type="entry name" value="NAD(P)-binding Rossmann-fold domains"/>
    <property type="match status" value="1"/>
</dbReference>
<evidence type="ECO:0000259" key="2">
    <source>
        <dbReference type="Pfam" id="PF01408"/>
    </source>
</evidence>
<reference evidence="4 5" key="1">
    <citation type="journal article" date="2009" name="J. Bacteriol.">
        <title>Genome sequences of three Agrobacterium biovars help elucidate the evolution of multichromosome genomes in bacteria.</title>
        <authorList>
            <person name="Slater S.C."/>
            <person name="Goldman B.S."/>
            <person name="Goodner B."/>
            <person name="Setubal J.C."/>
            <person name="Farrand S.K."/>
            <person name="Nester E.W."/>
            <person name="Burr T.J."/>
            <person name="Banta L."/>
            <person name="Dickerman A.W."/>
            <person name="Paulsen I."/>
            <person name="Otten L."/>
            <person name="Suen G."/>
            <person name="Welch R."/>
            <person name="Almeida N.F."/>
            <person name="Arnold F."/>
            <person name="Burton O.T."/>
            <person name="Du Z."/>
            <person name="Ewing A."/>
            <person name="Godsy E."/>
            <person name="Heisel S."/>
            <person name="Houmiel K.L."/>
            <person name="Jhaveri J."/>
            <person name="Lu J."/>
            <person name="Miller N.M."/>
            <person name="Norton S."/>
            <person name="Chen Q."/>
            <person name="Phoolcharoen W."/>
            <person name="Ohlin V."/>
            <person name="Ondrusek D."/>
            <person name="Pride N."/>
            <person name="Stricklin S.L."/>
            <person name="Sun J."/>
            <person name="Wheeler C."/>
            <person name="Wilson L."/>
            <person name="Zhu H."/>
            <person name="Wood D.W."/>
        </authorList>
    </citation>
    <scope>NUCLEOTIDE SEQUENCE [LARGE SCALE GENOMIC DNA]</scope>
    <source>
        <strain evidence="5">K84 / ATCC BAA-868</strain>
    </source>
</reference>
<evidence type="ECO:0000259" key="3">
    <source>
        <dbReference type="Pfam" id="PF22725"/>
    </source>
</evidence>
<dbReference type="PANTHER" id="PTHR43818">
    <property type="entry name" value="BCDNA.GH03377"/>
    <property type="match status" value="1"/>
</dbReference>
<evidence type="ECO:0000313" key="4">
    <source>
        <dbReference type="EMBL" id="ACM25973.1"/>
    </source>
</evidence>
<protein>
    <submittedName>
        <fullName evidence="4">Oxidoreductase protein</fullName>
    </submittedName>
</protein>
<dbReference type="Pfam" id="PF01408">
    <property type="entry name" value="GFO_IDH_MocA"/>
    <property type="match status" value="1"/>
</dbReference>
<dbReference type="SUPFAM" id="SSF55347">
    <property type="entry name" value="Glyceraldehyde-3-phosphate dehydrogenase-like, C-terminal domain"/>
    <property type="match status" value="1"/>
</dbReference>
<dbReference type="Gene3D" id="3.40.50.720">
    <property type="entry name" value="NAD(P)-binding Rossmann-like Domain"/>
    <property type="match status" value="1"/>
</dbReference>
<dbReference type="PANTHER" id="PTHR43818:SF11">
    <property type="entry name" value="BCDNA.GH03377"/>
    <property type="match status" value="1"/>
</dbReference>
<keyword evidence="1" id="KW-0560">Oxidoreductase</keyword>
<dbReference type="InterPro" id="IPR050463">
    <property type="entry name" value="Gfo/Idh/MocA_oxidrdct_glycsds"/>
</dbReference>
<organism evidence="4 5">
    <name type="scientific">Rhizobium rhizogenes (strain K84 / ATCC BAA-868)</name>
    <name type="common">Agrobacterium radiobacter</name>
    <dbReference type="NCBI Taxonomy" id="311403"/>
    <lineage>
        <taxon>Bacteria</taxon>
        <taxon>Pseudomonadati</taxon>
        <taxon>Pseudomonadota</taxon>
        <taxon>Alphaproteobacteria</taxon>
        <taxon>Hyphomicrobiales</taxon>
        <taxon>Rhizobiaceae</taxon>
        <taxon>Rhizobium/Agrobacterium group</taxon>
        <taxon>Rhizobium</taxon>
    </lineage>
</organism>
<sequence>MSKRSKYSKKCACFRGKLMEETEMKPLGVGLIGTGYMGKCHALAWNAVKTVFGDVERPRLVHLAEANADLARSRGDEFGFEKATADWRALIADPEVDVVSVTTPNQFHPEMAIAALEAGKHVWCEKPMAPGYADAERMLSAAKASGKVAILGYNYIQNPVMRHIKQLIGEDAIGEINHIRVEMDEDFMADPEGLFYWKSELASGYGALDDFAVHPLSLLWFLFGHVEAVITDMAKPYAERPLKEGGRRTVENHDLANVLMRLGGGISAVLMANRSAWGRKGRIALQIFGSKGSITYDQERMNEFELYQAEGRGSEQGFRKILAAPAHKPYDRFIPAPGHGLGFNDLKIIECRELIRAISGDTASVISFVDGLRIEKSVHAMARSFHERRWVEVTA</sequence>
<gene>
    <name evidence="4" type="ordered locus">Arad_1562</name>
</gene>
<dbReference type="InterPro" id="IPR000683">
    <property type="entry name" value="Gfo/Idh/MocA-like_OxRdtase_N"/>
</dbReference>
<dbReference type="HOGENOM" id="CLU_023194_17_0_5"/>
<dbReference type="eggNOG" id="COG0673">
    <property type="taxonomic scope" value="Bacteria"/>
</dbReference>
<dbReference type="Pfam" id="PF22725">
    <property type="entry name" value="GFO_IDH_MocA_C3"/>
    <property type="match status" value="1"/>
</dbReference>